<organism evidence="9 10">
    <name type="scientific">Natronospira elongata</name>
    <dbReference type="NCBI Taxonomy" id="3110268"/>
    <lineage>
        <taxon>Bacteria</taxon>
        <taxon>Pseudomonadati</taxon>
        <taxon>Pseudomonadota</taxon>
        <taxon>Gammaproteobacteria</taxon>
        <taxon>Natronospirales</taxon>
        <taxon>Natronospiraceae</taxon>
        <taxon>Natronospira</taxon>
    </lineage>
</organism>
<feature type="domain" description="7,8-dihydro-6-hydroxymethylpterin-pyrophosphokinase" evidence="8">
    <location>
        <begin position="85"/>
        <end position="96"/>
    </location>
</feature>
<evidence type="ECO:0000256" key="4">
    <source>
        <dbReference type="ARBA" id="ARBA00022741"/>
    </source>
</evidence>
<dbReference type="PANTHER" id="PTHR43071:SF2">
    <property type="entry name" value="2-AMINO-4-HYDROXY-6-HYDROXYMETHYLDIHYDROPTERIDINE PYROPHOSPHOKINASE"/>
    <property type="match status" value="1"/>
</dbReference>
<evidence type="ECO:0000313" key="10">
    <source>
        <dbReference type="Proteomes" id="UP001302316"/>
    </source>
</evidence>
<evidence type="ECO:0000256" key="7">
    <source>
        <dbReference type="ARBA" id="ARBA00022909"/>
    </source>
</evidence>
<dbReference type="PANTHER" id="PTHR43071">
    <property type="entry name" value="2-AMINO-4-HYDROXY-6-HYDROXYMETHYLDIHYDROPTERIDINE PYROPHOSPHOKINASE"/>
    <property type="match status" value="1"/>
</dbReference>
<evidence type="ECO:0000256" key="3">
    <source>
        <dbReference type="ARBA" id="ARBA00022679"/>
    </source>
</evidence>
<dbReference type="GO" id="GO:0016301">
    <property type="term" value="F:kinase activity"/>
    <property type="evidence" value="ECO:0007669"/>
    <property type="project" value="UniProtKB-KW"/>
</dbReference>
<keyword evidence="3 9" id="KW-0808">Transferase</keyword>
<sequence>MRSVYVGVGSNIAPEQQVPIAVAALADRFEGVTASPVYRSRAVGFDGEDFLNLVVTFDSEASPGDLARIIDEIERDCGRERGGERFAPRRIDLDLLLVGNHVSASGERPELPRGEILRYAFVLRPLAELAPDLVHPVEGRPMATIWRQRQPEIDGGDLRRVDLRWPEGVQIAE</sequence>
<proteinExistence type="predicted"/>
<dbReference type="GO" id="GO:0005524">
    <property type="term" value="F:ATP binding"/>
    <property type="evidence" value="ECO:0007669"/>
    <property type="project" value="UniProtKB-KW"/>
</dbReference>
<gene>
    <name evidence="9" type="primary">folK</name>
    <name evidence="9" type="ORF">VCB98_08545</name>
</gene>
<evidence type="ECO:0000256" key="6">
    <source>
        <dbReference type="ARBA" id="ARBA00022840"/>
    </source>
</evidence>
<accession>A0AAP6JF80</accession>
<comment type="pathway">
    <text evidence="1">Cofactor biosynthesis; tetrahydrofolate biosynthesis; 2-amino-4-hydroxy-6-hydroxymethyl-7,8-dihydropteridine diphosphate from 7,8-dihydroneopterin triphosphate: step 4/4.</text>
</comment>
<dbReference type="GO" id="GO:0046656">
    <property type="term" value="P:folic acid biosynthetic process"/>
    <property type="evidence" value="ECO:0007669"/>
    <property type="project" value="UniProtKB-KW"/>
</dbReference>
<dbReference type="Gene3D" id="3.30.70.560">
    <property type="entry name" value="7,8-Dihydro-6-hydroxymethylpterin-pyrophosphokinase HPPK"/>
    <property type="match status" value="1"/>
</dbReference>
<keyword evidence="4" id="KW-0547">Nucleotide-binding</keyword>
<dbReference type="InterPro" id="IPR000550">
    <property type="entry name" value="Hppk"/>
</dbReference>
<dbReference type="RefSeq" id="WP_346051714.1">
    <property type="nucleotide sequence ID" value="NZ_JAYGII010000016.1"/>
</dbReference>
<comment type="caution">
    <text evidence="9">The sequence shown here is derived from an EMBL/GenBank/DDBJ whole genome shotgun (WGS) entry which is preliminary data.</text>
</comment>
<reference evidence="9 10" key="1">
    <citation type="submission" date="2023-12" db="EMBL/GenBank/DDBJ databases">
        <title>Whole-genome sequencing of halo(alkali)philic microorganisms from hypersaline lakes.</title>
        <authorList>
            <person name="Sorokin D.Y."/>
            <person name="Merkel A.Y."/>
            <person name="Messina E."/>
            <person name="Yakimov M."/>
        </authorList>
    </citation>
    <scope>NUCLEOTIDE SEQUENCE [LARGE SCALE GENOMIC DNA]</scope>
    <source>
        <strain evidence="9 10">AB-CW1</strain>
    </source>
</reference>
<evidence type="ECO:0000259" key="8">
    <source>
        <dbReference type="PROSITE" id="PS00794"/>
    </source>
</evidence>
<evidence type="ECO:0000256" key="5">
    <source>
        <dbReference type="ARBA" id="ARBA00022777"/>
    </source>
</evidence>
<keyword evidence="5" id="KW-0418">Kinase</keyword>
<keyword evidence="10" id="KW-1185">Reference proteome</keyword>
<dbReference type="Proteomes" id="UP001302316">
    <property type="component" value="Unassembled WGS sequence"/>
</dbReference>
<dbReference type="GO" id="GO:0003848">
    <property type="term" value="F:2-amino-4-hydroxy-6-hydroxymethyldihydropteridine diphosphokinase activity"/>
    <property type="evidence" value="ECO:0007669"/>
    <property type="project" value="UniProtKB-EC"/>
</dbReference>
<dbReference type="AlphaFoldDB" id="A0AAP6JF80"/>
<keyword evidence="7" id="KW-0289">Folate biosynthesis</keyword>
<evidence type="ECO:0000256" key="1">
    <source>
        <dbReference type="ARBA" id="ARBA00005051"/>
    </source>
</evidence>
<evidence type="ECO:0000256" key="2">
    <source>
        <dbReference type="ARBA" id="ARBA00013253"/>
    </source>
</evidence>
<dbReference type="EC" id="2.7.6.3" evidence="2"/>
<dbReference type="SUPFAM" id="SSF55083">
    <property type="entry name" value="6-hydroxymethyl-7,8-dihydropterin pyrophosphokinase, HPPK"/>
    <property type="match status" value="1"/>
</dbReference>
<protein>
    <recommendedName>
        <fullName evidence="2">2-amino-4-hydroxy-6-hydroxymethyldihydropteridine diphosphokinase</fullName>
        <ecNumber evidence="2">2.7.6.3</ecNumber>
    </recommendedName>
</protein>
<dbReference type="InterPro" id="IPR035907">
    <property type="entry name" value="Hppk_sf"/>
</dbReference>
<name>A0AAP6JF80_9GAMM</name>
<dbReference type="NCBIfam" id="TIGR01498">
    <property type="entry name" value="folK"/>
    <property type="match status" value="1"/>
</dbReference>
<keyword evidence="6" id="KW-0067">ATP-binding</keyword>
<dbReference type="PROSITE" id="PS00794">
    <property type="entry name" value="HPPK"/>
    <property type="match status" value="1"/>
</dbReference>
<dbReference type="Pfam" id="PF01288">
    <property type="entry name" value="HPPK"/>
    <property type="match status" value="1"/>
</dbReference>
<dbReference type="EMBL" id="JAYGII010000016">
    <property type="protein sequence ID" value="MEA5445865.1"/>
    <property type="molecule type" value="Genomic_DNA"/>
</dbReference>
<evidence type="ECO:0000313" key="9">
    <source>
        <dbReference type="EMBL" id="MEA5445865.1"/>
    </source>
</evidence>